<evidence type="ECO:0000256" key="1">
    <source>
        <dbReference type="SAM" id="Phobius"/>
    </source>
</evidence>
<keyword evidence="1" id="KW-0472">Membrane</keyword>
<comment type="caution">
    <text evidence="2">The sequence shown here is derived from an EMBL/GenBank/DDBJ whole genome shotgun (WGS) entry which is preliminary data.</text>
</comment>
<evidence type="ECO:0000313" key="3">
    <source>
        <dbReference type="Proteomes" id="UP001209540"/>
    </source>
</evidence>
<feature type="transmembrane region" description="Helical" evidence="1">
    <location>
        <begin position="136"/>
        <end position="162"/>
    </location>
</feature>
<dbReference type="EMBL" id="JAIXMP010000013">
    <property type="protein sequence ID" value="KAI9263330.1"/>
    <property type="molecule type" value="Genomic_DNA"/>
</dbReference>
<keyword evidence="1" id="KW-0812">Transmembrane</keyword>
<protein>
    <submittedName>
        <fullName evidence="2">Uncharacterized protein</fullName>
    </submittedName>
</protein>
<accession>A0AAD5KA54</accession>
<dbReference type="Proteomes" id="UP001209540">
    <property type="component" value="Unassembled WGS sequence"/>
</dbReference>
<reference evidence="2" key="2">
    <citation type="submission" date="2023-02" db="EMBL/GenBank/DDBJ databases">
        <authorList>
            <consortium name="DOE Joint Genome Institute"/>
            <person name="Mondo S.J."/>
            <person name="Chang Y."/>
            <person name="Wang Y."/>
            <person name="Ahrendt S."/>
            <person name="Andreopoulos W."/>
            <person name="Barry K."/>
            <person name="Beard J."/>
            <person name="Benny G.L."/>
            <person name="Blankenship S."/>
            <person name="Bonito G."/>
            <person name="Cuomo C."/>
            <person name="Desiro A."/>
            <person name="Gervers K.A."/>
            <person name="Hundley H."/>
            <person name="Kuo A."/>
            <person name="LaButti K."/>
            <person name="Lang B.F."/>
            <person name="Lipzen A."/>
            <person name="O'Donnell K."/>
            <person name="Pangilinan J."/>
            <person name="Reynolds N."/>
            <person name="Sandor L."/>
            <person name="Smith M.W."/>
            <person name="Tsang A."/>
            <person name="Grigoriev I.V."/>
            <person name="Stajich J.E."/>
            <person name="Spatafora J.W."/>
        </authorList>
    </citation>
    <scope>NUCLEOTIDE SEQUENCE</scope>
    <source>
        <strain evidence="2">RSA 2281</strain>
    </source>
</reference>
<gene>
    <name evidence="2" type="ORF">BDA99DRAFT_509966</name>
</gene>
<feature type="transmembrane region" description="Helical" evidence="1">
    <location>
        <begin position="97"/>
        <end position="116"/>
    </location>
</feature>
<proteinExistence type="predicted"/>
<dbReference type="AlphaFoldDB" id="A0AAD5KA54"/>
<keyword evidence="3" id="KW-1185">Reference proteome</keyword>
<evidence type="ECO:0000313" key="2">
    <source>
        <dbReference type="EMBL" id="KAI9263330.1"/>
    </source>
</evidence>
<sequence>MESHPSRCYKINLCVIGERGSVAAHDKSKIPSWSRSPAFLFLSKTYTHIDIYTIHIAHSLFAPVNRWWMLSLSLSLPLPAPLGSVSPGVCGLEGGQIKVYACISFFCVILLFSFSPPRLAGPSDVFFSFSFFPPSFNYLELSSLVPLLLSLLLSSSQLYFIFYSSMLKSIFFFVL</sequence>
<reference evidence="2" key="1">
    <citation type="journal article" date="2022" name="IScience">
        <title>Evolution of zygomycete secretomes and the origins of terrestrial fungal ecologies.</title>
        <authorList>
            <person name="Chang Y."/>
            <person name="Wang Y."/>
            <person name="Mondo S."/>
            <person name="Ahrendt S."/>
            <person name="Andreopoulos W."/>
            <person name="Barry K."/>
            <person name="Beard J."/>
            <person name="Benny G.L."/>
            <person name="Blankenship S."/>
            <person name="Bonito G."/>
            <person name="Cuomo C."/>
            <person name="Desiro A."/>
            <person name="Gervers K.A."/>
            <person name="Hundley H."/>
            <person name="Kuo A."/>
            <person name="LaButti K."/>
            <person name="Lang B.F."/>
            <person name="Lipzen A."/>
            <person name="O'Donnell K."/>
            <person name="Pangilinan J."/>
            <person name="Reynolds N."/>
            <person name="Sandor L."/>
            <person name="Smith M.E."/>
            <person name="Tsang A."/>
            <person name="Grigoriev I.V."/>
            <person name="Stajich J.E."/>
            <person name="Spatafora J.W."/>
        </authorList>
    </citation>
    <scope>NUCLEOTIDE SEQUENCE</scope>
    <source>
        <strain evidence="2">RSA 2281</strain>
    </source>
</reference>
<organism evidence="2 3">
    <name type="scientific">Phascolomyces articulosus</name>
    <dbReference type="NCBI Taxonomy" id="60185"/>
    <lineage>
        <taxon>Eukaryota</taxon>
        <taxon>Fungi</taxon>
        <taxon>Fungi incertae sedis</taxon>
        <taxon>Mucoromycota</taxon>
        <taxon>Mucoromycotina</taxon>
        <taxon>Mucoromycetes</taxon>
        <taxon>Mucorales</taxon>
        <taxon>Lichtheimiaceae</taxon>
        <taxon>Phascolomyces</taxon>
    </lineage>
</organism>
<name>A0AAD5KA54_9FUNG</name>
<keyword evidence="1" id="KW-1133">Transmembrane helix</keyword>